<keyword evidence="7" id="KW-0813">Transport</keyword>
<evidence type="ECO:0000256" key="1">
    <source>
        <dbReference type="ARBA" id="ARBA00004162"/>
    </source>
</evidence>
<dbReference type="PANTHER" id="PTHR30558:SF7">
    <property type="entry name" value="TOL-PAL SYSTEM PROTEIN TOLR"/>
    <property type="match status" value="1"/>
</dbReference>
<dbReference type="PANTHER" id="PTHR30558">
    <property type="entry name" value="EXBD MEMBRANE COMPONENT OF PMF-DRIVEN MACROMOLECULE IMPORT SYSTEM"/>
    <property type="match status" value="1"/>
</dbReference>
<evidence type="ECO:0000256" key="7">
    <source>
        <dbReference type="RuleBase" id="RU003879"/>
    </source>
</evidence>
<name>A0ABU5MXI7_9BACT</name>
<gene>
    <name evidence="9" type="ORF">P9H32_09740</name>
</gene>
<evidence type="ECO:0000256" key="4">
    <source>
        <dbReference type="ARBA" id="ARBA00022692"/>
    </source>
</evidence>
<proteinExistence type="inferred from homology"/>
<evidence type="ECO:0000256" key="8">
    <source>
        <dbReference type="SAM" id="Phobius"/>
    </source>
</evidence>
<organism evidence="9 10">
    <name type="scientific">Pontiella agarivorans</name>
    <dbReference type="NCBI Taxonomy" id="3038953"/>
    <lineage>
        <taxon>Bacteria</taxon>
        <taxon>Pseudomonadati</taxon>
        <taxon>Kiritimatiellota</taxon>
        <taxon>Kiritimatiellia</taxon>
        <taxon>Kiritimatiellales</taxon>
        <taxon>Pontiellaceae</taxon>
        <taxon>Pontiella</taxon>
    </lineage>
</organism>
<evidence type="ECO:0000256" key="6">
    <source>
        <dbReference type="ARBA" id="ARBA00023136"/>
    </source>
</evidence>
<keyword evidence="5 8" id="KW-1133">Transmembrane helix</keyword>
<dbReference type="InterPro" id="IPR003400">
    <property type="entry name" value="ExbD"/>
</dbReference>
<evidence type="ECO:0000256" key="5">
    <source>
        <dbReference type="ARBA" id="ARBA00022989"/>
    </source>
</evidence>
<feature type="transmembrane region" description="Helical" evidence="8">
    <location>
        <begin position="21"/>
        <end position="39"/>
    </location>
</feature>
<keyword evidence="10" id="KW-1185">Reference proteome</keyword>
<comment type="subcellular location">
    <subcellularLocation>
        <location evidence="1">Cell membrane</location>
        <topology evidence="1">Single-pass membrane protein</topology>
    </subcellularLocation>
    <subcellularLocation>
        <location evidence="7">Cell membrane</location>
        <topology evidence="7">Single-pass type II membrane protein</topology>
    </subcellularLocation>
</comment>
<evidence type="ECO:0000256" key="3">
    <source>
        <dbReference type="ARBA" id="ARBA00022475"/>
    </source>
</evidence>
<evidence type="ECO:0000313" key="10">
    <source>
        <dbReference type="Proteomes" id="UP001290861"/>
    </source>
</evidence>
<keyword evidence="6 8" id="KW-0472">Membrane</keyword>
<sequence>MARRTSLVNLNQISDINMTPLMDLTFILLITFIITFPLIEQGITINLPKGKAADMMETETRSISLNLQKQLFLDDVPVSEDELRAQMTQIGINDPNTTIYVRADRKLPYGDVVAIMKILHDASITKMALVTEADQ</sequence>
<dbReference type="Pfam" id="PF02472">
    <property type="entry name" value="ExbD"/>
    <property type="match status" value="1"/>
</dbReference>
<keyword evidence="3" id="KW-1003">Cell membrane</keyword>
<dbReference type="RefSeq" id="WP_322608701.1">
    <property type="nucleotide sequence ID" value="NZ_JARVCO010000010.1"/>
</dbReference>
<dbReference type="Proteomes" id="UP001290861">
    <property type="component" value="Unassembled WGS sequence"/>
</dbReference>
<keyword evidence="4 7" id="KW-0812">Transmembrane</keyword>
<dbReference type="Gene3D" id="3.30.420.270">
    <property type="match status" value="1"/>
</dbReference>
<evidence type="ECO:0000313" key="9">
    <source>
        <dbReference type="EMBL" id="MDZ8118908.1"/>
    </source>
</evidence>
<evidence type="ECO:0000256" key="2">
    <source>
        <dbReference type="ARBA" id="ARBA00005811"/>
    </source>
</evidence>
<protein>
    <submittedName>
        <fullName evidence="9">Biopolymer transporter ExbD</fullName>
    </submittedName>
</protein>
<reference evidence="9 10" key="1">
    <citation type="journal article" date="2024" name="Appl. Environ. Microbiol.">
        <title>Pontiella agarivorans sp. nov., a novel marine anaerobic bacterium capable of degrading macroalgal polysaccharides and fixing nitrogen.</title>
        <authorList>
            <person name="Liu N."/>
            <person name="Kivenson V."/>
            <person name="Peng X."/>
            <person name="Cui Z."/>
            <person name="Lankiewicz T.S."/>
            <person name="Gosselin K.M."/>
            <person name="English C.J."/>
            <person name="Blair E.M."/>
            <person name="O'Malley M.A."/>
            <person name="Valentine D.L."/>
        </authorList>
    </citation>
    <scope>NUCLEOTIDE SEQUENCE [LARGE SCALE GENOMIC DNA]</scope>
    <source>
        <strain evidence="9 10">NLcol2</strain>
    </source>
</reference>
<dbReference type="EMBL" id="JARVCO010000010">
    <property type="protein sequence ID" value="MDZ8118908.1"/>
    <property type="molecule type" value="Genomic_DNA"/>
</dbReference>
<keyword evidence="7" id="KW-0653">Protein transport</keyword>
<comment type="similarity">
    <text evidence="2 7">Belongs to the ExbD/TolR family.</text>
</comment>
<comment type="caution">
    <text evidence="9">The sequence shown here is derived from an EMBL/GenBank/DDBJ whole genome shotgun (WGS) entry which is preliminary data.</text>
</comment>
<accession>A0ABU5MXI7</accession>